<dbReference type="SUPFAM" id="SSF49464">
    <property type="entry name" value="Carboxypeptidase regulatory domain-like"/>
    <property type="match status" value="1"/>
</dbReference>
<dbReference type="EMBL" id="FWXT01000004">
    <property type="protein sequence ID" value="SMD03984.1"/>
    <property type="molecule type" value="Genomic_DNA"/>
</dbReference>
<evidence type="ECO:0000256" key="7">
    <source>
        <dbReference type="PROSITE-ProRule" id="PRU01360"/>
    </source>
</evidence>
<sequence>MYKIYTKLWYWQSCHVIQFLRIMKITMVLMLVLFMQVSASTFAQKISLNVRKTTLQNVLNTIRSQADINYLIDNELLHKAKPVSLVVHKQELTSVLAALFAAQPFDYRLDGNTLEIKAKNGFSDALGKLLSYFKTIDVNGQVVNPDGQPLQGATVKAKNGSETKTDKNGRFFFSNIEEGTEMEISYVGYQTLSIKATEKTGIIQLQLSDARLDEVTVQAYGKGSRRLATSNISSIDGDDLIKQPVSDLGQALIGRIPGMVVSQSTGVPGARLNIQIRGRANFDKLLSSDQPLIVIDGVPMAAANDKVNLISGPFGATALDGLSALSGINPADIESIAVLKDADATAIYGSRGANGVLLITTRKGKPGKMRMDATLYSGISEAAYLPKMLNTEQFIAMRNEAFANDKIAKTNSNAYDLLLWDTNRYTNFAELLIGNTAHTNDAQLGFSGGNKNSRYRINGGYHKEGTVWYGNTGAERASMSVNIITSSENEKFSIGFTGNYIASKNNLLAVDLATYTLLPPNFRLYDEKGDLAWNEGGLYIQKDNPLAIFKQKYLARMGHLNANTVLSYTPLKGLVIKSTFGYNLTQLDEKKFIPIAAQNPRTNNLSGQAYFGNNQLKDWIVEPQLEYTSPIKDGKWGKLNVLLGATYNKRYTEGDVTSATGYTSDEMLGTLKGAPSTGITVANTLTQYNYQAFFGRVNYNWENKYIVNFTGRRDGSSRFGPEFRFSNFAAFGAAWIFSEEALLKKSKVLSYGKLRASYGATGNDQIGEYAYLDAWAPAGNYADSSAIYPSKLYNPNLHWESNTKTEIGLELGFLKDRILFTASAYQNISSEPLVSYLLPRMTGFVTITQNLAGVKVRNRGLEFTLITQNVNKAFNWKTEFNISIPQNQLVRFPDLEKSSYARAYTLGESLNRIYQAQFSGVDPVTGLYTVKDVNGDNRQNSANDYALAGTLDPKFFGGLNNTLSYKGFSLSFFLQFNSQTGRDWRVANTSYPPGTIYNVPTLALNRWQKEGDFTDVQKFTTNSGTVTATSGFYSMTFSNRAYTDISYLRLKNVFFSYAIPTKIVKNFTIQVMAQNLLTITNYKGADPETQSYLRMPPLRTITAGLQLTL</sequence>
<keyword evidence="3 7" id="KW-1134">Transmembrane beta strand</keyword>
<organism evidence="9 10">
    <name type="scientific">Pedobacter africanus</name>
    <dbReference type="NCBI Taxonomy" id="151894"/>
    <lineage>
        <taxon>Bacteria</taxon>
        <taxon>Pseudomonadati</taxon>
        <taxon>Bacteroidota</taxon>
        <taxon>Sphingobacteriia</taxon>
        <taxon>Sphingobacteriales</taxon>
        <taxon>Sphingobacteriaceae</taxon>
        <taxon>Pedobacter</taxon>
    </lineage>
</organism>
<evidence type="ECO:0000256" key="4">
    <source>
        <dbReference type="ARBA" id="ARBA00022692"/>
    </source>
</evidence>
<reference evidence="10" key="1">
    <citation type="submission" date="2017-04" db="EMBL/GenBank/DDBJ databases">
        <authorList>
            <person name="Varghese N."/>
            <person name="Submissions S."/>
        </authorList>
    </citation>
    <scope>NUCLEOTIDE SEQUENCE [LARGE SCALE GENOMIC DNA]</scope>
    <source>
        <strain evidence="10">DSM 12126</strain>
    </source>
</reference>
<comment type="similarity">
    <text evidence="7">Belongs to the TonB-dependent receptor family.</text>
</comment>
<dbReference type="InterPro" id="IPR008969">
    <property type="entry name" value="CarboxyPept-like_regulatory"/>
</dbReference>
<dbReference type="SUPFAM" id="SSF56935">
    <property type="entry name" value="Porins"/>
    <property type="match status" value="1"/>
</dbReference>
<dbReference type="InterPro" id="IPR039426">
    <property type="entry name" value="TonB-dep_rcpt-like"/>
</dbReference>
<name>A0A1W2E2F1_9SPHI</name>
<accession>A0A1W2E2F1</accession>
<dbReference type="InterPro" id="IPR036942">
    <property type="entry name" value="Beta-barrel_TonB_sf"/>
</dbReference>
<proteinExistence type="inferred from homology"/>
<dbReference type="GO" id="GO:0009279">
    <property type="term" value="C:cell outer membrane"/>
    <property type="evidence" value="ECO:0007669"/>
    <property type="project" value="UniProtKB-SubCell"/>
</dbReference>
<keyword evidence="4 7" id="KW-0812">Transmembrane</keyword>
<keyword evidence="5 7" id="KW-0472">Membrane</keyword>
<evidence type="ECO:0000313" key="10">
    <source>
        <dbReference type="Proteomes" id="UP000192756"/>
    </source>
</evidence>
<keyword evidence="6 7" id="KW-0998">Cell outer membrane</keyword>
<dbReference type="STRING" id="151894.SAMN04488524_4422"/>
<comment type="subcellular location">
    <subcellularLocation>
        <location evidence="1 7">Cell outer membrane</location>
        <topology evidence="1 7">Multi-pass membrane protein</topology>
    </subcellularLocation>
</comment>
<dbReference type="Gene3D" id="2.40.170.20">
    <property type="entry name" value="TonB-dependent receptor, beta-barrel domain"/>
    <property type="match status" value="1"/>
</dbReference>
<evidence type="ECO:0000256" key="1">
    <source>
        <dbReference type="ARBA" id="ARBA00004571"/>
    </source>
</evidence>
<feature type="domain" description="TonB-dependent receptor plug" evidence="8">
    <location>
        <begin position="228"/>
        <end position="356"/>
    </location>
</feature>
<dbReference type="Pfam" id="PF13715">
    <property type="entry name" value="CarbopepD_reg_2"/>
    <property type="match status" value="1"/>
</dbReference>
<evidence type="ECO:0000256" key="5">
    <source>
        <dbReference type="ARBA" id="ARBA00023136"/>
    </source>
</evidence>
<dbReference type="NCBIfam" id="TIGR04057">
    <property type="entry name" value="SusC_RagA_signa"/>
    <property type="match status" value="1"/>
</dbReference>
<keyword evidence="2 7" id="KW-0813">Transport</keyword>
<dbReference type="InterPro" id="IPR023997">
    <property type="entry name" value="TonB-dep_OMP_SusC/RagA_CS"/>
</dbReference>
<evidence type="ECO:0000313" key="9">
    <source>
        <dbReference type="EMBL" id="SMD03984.1"/>
    </source>
</evidence>
<dbReference type="InterPro" id="IPR037066">
    <property type="entry name" value="Plug_dom_sf"/>
</dbReference>
<evidence type="ECO:0000256" key="3">
    <source>
        <dbReference type="ARBA" id="ARBA00022452"/>
    </source>
</evidence>
<dbReference type="PROSITE" id="PS52016">
    <property type="entry name" value="TONB_DEPENDENT_REC_3"/>
    <property type="match status" value="1"/>
</dbReference>
<gene>
    <name evidence="9" type="ORF">SAMN04488524_4422</name>
</gene>
<dbReference type="InterPro" id="IPR012910">
    <property type="entry name" value="Plug_dom"/>
</dbReference>
<evidence type="ECO:0000256" key="2">
    <source>
        <dbReference type="ARBA" id="ARBA00022448"/>
    </source>
</evidence>
<evidence type="ECO:0000256" key="6">
    <source>
        <dbReference type="ARBA" id="ARBA00023237"/>
    </source>
</evidence>
<dbReference type="Proteomes" id="UP000192756">
    <property type="component" value="Unassembled WGS sequence"/>
</dbReference>
<protein>
    <submittedName>
        <fullName evidence="9">TonB-linked outer membrane protein, SusC/RagA family</fullName>
    </submittedName>
</protein>
<dbReference type="Gene3D" id="2.170.130.10">
    <property type="entry name" value="TonB-dependent receptor, plug domain"/>
    <property type="match status" value="1"/>
</dbReference>
<keyword evidence="10" id="KW-1185">Reference proteome</keyword>
<dbReference type="InterPro" id="IPR023996">
    <property type="entry name" value="TonB-dep_OMP_SusC/RagA"/>
</dbReference>
<dbReference type="Pfam" id="PF07715">
    <property type="entry name" value="Plug"/>
    <property type="match status" value="1"/>
</dbReference>
<dbReference type="NCBIfam" id="TIGR04056">
    <property type="entry name" value="OMP_RagA_SusC"/>
    <property type="match status" value="1"/>
</dbReference>
<evidence type="ECO:0000259" key="8">
    <source>
        <dbReference type="Pfam" id="PF07715"/>
    </source>
</evidence>
<dbReference type="AlphaFoldDB" id="A0A1W2E2F1"/>
<dbReference type="Gene3D" id="2.60.40.1120">
    <property type="entry name" value="Carboxypeptidase-like, regulatory domain"/>
    <property type="match status" value="1"/>
</dbReference>